<dbReference type="PANTHER" id="PTHR21180:SF32">
    <property type="entry name" value="ENDONUCLEASE_EXONUCLEASE_PHOSPHATASE FAMILY DOMAIN-CONTAINING PROTEIN 1"/>
    <property type="match status" value="1"/>
</dbReference>
<evidence type="ECO:0000313" key="3">
    <source>
        <dbReference type="EMBL" id="BAU27154.1"/>
    </source>
</evidence>
<dbReference type="InterPro" id="IPR051675">
    <property type="entry name" value="Endo/Exo/Phosphatase_dom_1"/>
</dbReference>
<dbReference type="InterPro" id="IPR004509">
    <property type="entry name" value="Competence_ComEA_HhH"/>
</dbReference>
<dbReference type="RefSeq" id="WP_172890825.1">
    <property type="nucleotide sequence ID" value="NZ_AP017312.1"/>
</dbReference>
<dbReference type="InterPro" id="IPR010994">
    <property type="entry name" value="RuvA_2-like"/>
</dbReference>
<dbReference type="GO" id="GO:0006281">
    <property type="term" value="P:DNA repair"/>
    <property type="evidence" value="ECO:0007669"/>
    <property type="project" value="InterPro"/>
</dbReference>
<dbReference type="Pfam" id="PF10531">
    <property type="entry name" value="SLBB"/>
    <property type="match status" value="1"/>
</dbReference>
<dbReference type="KEGG" id="asoc:CB4_01323"/>
<accession>A0A0U5AY29</accession>
<keyword evidence="2" id="KW-1133">Transmembrane helix</keyword>
<organism evidence="3 4">
    <name type="scientific">Aneurinibacillus soli</name>
    <dbReference type="NCBI Taxonomy" id="1500254"/>
    <lineage>
        <taxon>Bacteria</taxon>
        <taxon>Bacillati</taxon>
        <taxon>Bacillota</taxon>
        <taxon>Bacilli</taxon>
        <taxon>Bacillales</taxon>
        <taxon>Paenibacillaceae</taxon>
        <taxon>Aneurinibacillus group</taxon>
        <taxon>Aneurinibacillus</taxon>
    </lineage>
</organism>
<sequence length="217" mass="23045">MKEWMRTRKKRIGIIVCALFLGSSFYLYSTNESEPELLPVTAASASAKGAKEERASTPDQKPLQNTESSLPAAPATVDVKGAVIRPGVYTMSPGSRVHEAIQQAGGLAPEADSRSLNGAKKIVDGMLIYVPRQGETPPVTGGENGTAGTDNGKVIVNINEATSEQLQTIPGIGPAKAVAILEYREKKGAFKKVEDITNVSGIGPKTLEKIRSRLTVE</sequence>
<dbReference type="InterPro" id="IPR019554">
    <property type="entry name" value="Soluble_ligand-bd"/>
</dbReference>
<feature type="region of interest" description="Disordered" evidence="1">
    <location>
        <begin position="48"/>
        <end position="74"/>
    </location>
</feature>
<dbReference type="GO" id="GO:0003677">
    <property type="term" value="F:DNA binding"/>
    <property type="evidence" value="ECO:0007669"/>
    <property type="project" value="InterPro"/>
</dbReference>
<dbReference type="GO" id="GO:0015628">
    <property type="term" value="P:protein secretion by the type II secretion system"/>
    <property type="evidence" value="ECO:0007669"/>
    <property type="project" value="TreeGrafter"/>
</dbReference>
<proteinExistence type="predicted"/>
<dbReference type="Gene3D" id="3.10.560.10">
    <property type="entry name" value="Outer membrane lipoprotein wza domain like"/>
    <property type="match status" value="1"/>
</dbReference>
<dbReference type="InterPro" id="IPR003583">
    <property type="entry name" value="Hlx-hairpin-Hlx_DNA-bd_motif"/>
</dbReference>
<dbReference type="SMART" id="SM00278">
    <property type="entry name" value="HhH1"/>
    <property type="match status" value="2"/>
</dbReference>
<dbReference type="GO" id="GO:0015627">
    <property type="term" value="C:type II protein secretion system complex"/>
    <property type="evidence" value="ECO:0007669"/>
    <property type="project" value="TreeGrafter"/>
</dbReference>
<dbReference type="NCBIfam" id="TIGR00426">
    <property type="entry name" value="competence protein ComEA helix-hairpin-helix repeat region"/>
    <property type="match status" value="1"/>
</dbReference>
<dbReference type="SUPFAM" id="SSF47781">
    <property type="entry name" value="RuvA domain 2-like"/>
    <property type="match status" value="1"/>
</dbReference>
<feature type="transmembrane region" description="Helical" evidence="2">
    <location>
        <begin position="12"/>
        <end position="29"/>
    </location>
</feature>
<name>A0A0U5AY29_9BACL</name>
<dbReference type="Proteomes" id="UP000217696">
    <property type="component" value="Chromosome"/>
</dbReference>
<dbReference type="Pfam" id="PF12836">
    <property type="entry name" value="HHH_3"/>
    <property type="match status" value="1"/>
</dbReference>
<keyword evidence="4" id="KW-1185">Reference proteome</keyword>
<evidence type="ECO:0000313" key="4">
    <source>
        <dbReference type="Proteomes" id="UP000217696"/>
    </source>
</evidence>
<evidence type="ECO:0000256" key="2">
    <source>
        <dbReference type="SAM" id="Phobius"/>
    </source>
</evidence>
<evidence type="ECO:0000256" key="1">
    <source>
        <dbReference type="SAM" id="MobiDB-lite"/>
    </source>
</evidence>
<gene>
    <name evidence="3" type="primary">comEA</name>
    <name evidence="3" type="ORF">CB4_01323</name>
</gene>
<reference evidence="3 4" key="1">
    <citation type="submission" date="2015-12" db="EMBL/GenBank/DDBJ databases">
        <title>Genome sequence of Aneurinibacillus soli.</title>
        <authorList>
            <person name="Lee J.S."/>
            <person name="Lee K.C."/>
            <person name="Kim K.K."/>
            <person name="Lee B.W."/>
        </authorList>
    </citation>
    <scope>NUCLEOTIDE SEQUENCE [LARGE SCALE GENOMIC DNA]</scope>
    <source>
        <strain evidence="3 4">CB4</strain>
    </source>
</reference>
<keyword evidence="2" id="KW-0812">Transmembrane</keyword>
<dbReference type="AlphaFoldDB" id="A0A0U5AY29"/>
<feature type="compositionally biased region" description="Polar residues" evidence="1">
    <location>
        <begin position="57"/>
        <end position="69"/>
    </location>
</feature>
<protein>
    <submittedName>
        <fullName evidence="3">ComE operon protein 1</fullName>
    </submittedName>
</protein>
<keyword evidence="2" id="KW-0472">Membrane</keyword>
<dbReference type="EMBL" id="AP017312">
    <property type="protein sequence ID" value="BAU27154.1"/>
    <property type="molecule type" value="Genomic_DNA"/>
</dbReference>
<dbReference type="PANTHER" id="PTHR21180">
    <property type="entry name" value="ENDONUCLEASE/EXONUCLEASE/PHOSPHATASE FAMILY DOMAIN-CONTAINING PROTEIN 1"/>
    <property type="match status" value="1"/>
</dbReference>
<dbReference type="Gene3D" id="1.10.150.280">
    <property type="entry name" value="AF1531-like domain"/>
    <property type="match status" value="1"/>
</dbReference>